<dbReference type="InterPro" id="IPR007039">
    <property type="entry name" value="TrbC/VirB2"/>
</dbReference>
<dbReference type="Pfam" id="PF04956">
    <property type="entry name" value="TrbC"/>
    <property type="match status" value="1"/>
</dbReference>
<proteinExistence type="predicted"/>
<feature type="transmembrane region" description="Helical" evidence="1">
    <location>
        <begin position="49"/>
        <end position="68"/>
    </location>
</feature>
<organism evidence="2">
    <name type="scientific">Aliivibrio fischeri</name>
    <name type="common">Vibrio fischeri</name>
    <dbReference type="NCBI Taxonomy" id="668"/>
    <lineage>
        <taxon>Bacteria</taxon>
        <taxon>Pseudomonadati</taxon>
        <taxon>Pseudomonadota</taxon>
        <taxon>Gammaproteobacteria</taxon>
        <taxon>Vibrionales</taxon>
        <taxon>Vibrionaceae</taxon>
        <taxon>Aliivibrio</taxon>
    </lineage>
</organism>
<feature type="transmembrane region" description="Helical" evidence="1">
    <location>
        <begin position="80"/>
        <end position="101"/>
    </location>
</feature>
<protein>
    <submittedName>
        <fullName evidence="2">Major pilus subunit of type IV secretion complex (VirB2)</fullName>
    </submittedName>
</protein>
<evidence type="ECO:0000256" key="1">
    <source>
        <dbReference type="SAM" id="Phobius"/>
    </source>
</evidence>
<name>H2ERY7_ALIFS</name>
<dbReference type="EMBL" id="JQ031551">
    <property type="protein sequence ID" value="AEY78154.1"/>
    <property type="molecule type" value="Genomic_DNA"/>
</dbReference>
<accession>H2ERY7</accession>
<keyword evidence="1" id="KW-0472">Membrane</keyword>
<dbReference type="RefSeq" id="WP_014343757.1">
    <property type="nucleotide sequence ID" value="NC_016853.1"/>
</dbReference>
<sequence length="102" mass="11364">MNTTVSYTSSRPLFIILCLVVLVFALFPELAHASGGLNKVNDFMEDLADILRGASIITVTVALMWIGYKYQFTDWDIREFGRILMGALLIGAAAEIARYFIV</sequence>
<keyword evidence="1" id="KW-0812">Transmembrane</keyword>
<geneLocation type="plasmid" evidence="2">
    <name>pES657-44</name>
</geneLocation>
<dbReference type="AlphaFoldDB" id="H2ERY7"/>
<keyword evidence="2" id="KW-0614">Plasmid</keyword>
<evidence type="ECO:0000313" key="2">
    <source>
        <dbReference type="EMBL" id="AEY78154.1"/>
    </source>
</evidence>
<reference evidence="2" key="1">
    <citation type="submission" date="2011-11" db="EMBL/GenBank/DDBJ databases">
        <authorList>
            <person name="Summers A.O."/>
            <person name="Wireman J."/>
            <person name="Williams L.E."/>
        </authorList>
    </citation>
    <scope>NUCLEOTIDE SEQUENCE</scope>
    <source>
        <strain evidence="2">ES657</strain>
        <plasmid evidence="2">pES657-44</plasmid>
    </source>
</reference>
<keyword evidence="1" id="KW-1133">Transmembrane helix</keyword>